<organism evidence="1">
    <name type="scientific">marine metagenome</name>
    <dbReference type="NCBI Taxonomy" id="408172"/>
    <lineage>
        <taxon>unclassified sequences</taxon>
        <taxon>metagenomes</taxon>
        <taxon>ecological metagenomes</taxon>
    </lineage>
</organism>
<feature type="non-terminal residue" evidence="1">
    <location>
        <position position="356"/>
    </location>
</feature>
<sequence>IDGVDVTSTPAELNIMDGSETVQGSVVLEAGDGVVISDGDVMKQALVSDFATYISSNIADGTVVKADIEDIGANSILARNANSAGVLTEIVLATTQILIGDGDGFTAAALSGDATMTNGGAVTIANDAVTLAKMADIAQGSIIVGGGSNAPTAYNAKTAGQILVGDNTDLLSVAVSGDATLAASGALTIAANAVSLAKMAGITRGSIIIGDSGGDPAELVAKTDTQILVGNGDDLASVAVSGDATLANNGALTIAANAVQTGMVHDDVATELAGDGITATSGVLAVTPAQTTITSVKNNSLVIGGNSQNNTIDFGTDDEILFDIDNTEVMKVVAAGLDVTGTLVASGNVTGVVFVP</sequence>
<name>A0A382IT44_9ZZZZ</name>
<feature type="non-terminal residue" evidence="1">
    <location>
        <position position="1"/>
    </location>
</feature>
<reference evidence="1" key="1">
    <citation type="submission" date="2018-05" db="EMBL/GenBank/DDBJ databases">
        <authorList>
            <person name="Lanie J.A."/>
            <person name="Ng W.-L."/>
            <person name="Kazmierczak K.M."/>
            <person name="Andrzejewski T.M."/>
            <person name="Davidsen T.M."/>
            <person name="Wayne K.J."/>
            <person name="Tettelin H."/>
            <person name="Glass J.I."/>
            <person name="Rusch D."/>
            <person name="Podicherti R."/>
            <person name="Tsui H.-C.T."/>
            <person name="Winkler M.E."/>
        </authorList>
    </citation>
    <scope>NUCLEOTIDE SEQUENCE</scope>
</reference>
<dbReference type="AlphaFoldDB" id="A0A382IT44"/>
<evidence type="ECO:0000313" key="1">
    <source>
        <dbReference type="EMBL" id="SVC01811.1"/>
    </source>
</evidence>
<proteinExistence type="predicted"/>
<protein>
    <submittedName>
        <fullName evidence="1">Uncharacterized protein</fullName>
    </submittedName>
</protein>
<accession>A0A382IT44</accession>
<gene>
    <name evidence="1" type="ORF">METZ01_LOCUS254665</name>
</gene>
<dbReference type="EMBL" id="UINC01068870">
    <property type="protein sequence ID" value="SVC01811.1"/>
    <property type="molecule type" value="Genomic_DNA"/>
</dbReference>